<keyword evidence="3" id="KW-1185">Reference proteome</keyword>
<name>D7DK46_METV0</name>
<feature type="chain" id="PRO_5003094803" evidence="1">
    <location>
        <begin position="28"/>
        <end position="449"/>
    </location>
</feature>
<evidence type="ECO:0000313" key="2">
    <source>
        <dbReference type="EMBL" id="ADI28431.1"/>
    </source>
</evidence>
<dbReference type="HOGENOM" id="CLU_049876_0_0_4"/>
<dbReference type="AlphaFoldDB" id="D7DK46"/>
<protein>
    <submittedName>
        <fullName evidence="2">Cytochrome c1 protein</fullName>
    </submittedName>
</protein>
<reference evidence="3" key="1">
    <citation type="submission" date="2010-05" db="EMBL/GenBank/DDBJ databases">
        <title>Complete sequence of Methylotenera sp. 301.</title>
        <authorList>
            <person name="Lucas S."/>
            <person name="Copeland A."/>
            <person name="Lapidus A."/>
            <person name="Cheng J.-F."/>
            <person name="Bruce D."/>
            <person name="Goodwin L."/>
            <person name="Pitluck S."/>
            <person name="Clum A."/>
            <person name="Land M."/>
            <person name="Hauser L."/>
            <person name="Kyrpides N."/>
            <person name="Ivanova N."/>
            <person name="Chistoservova L."/>
            <person name="Kalyuzhnaya M."/>
            <person name="Woyke T."/>
        </authorList>
    </citation>
    <scope>NUCLEOTIDE SEQUENCE [LARGE SCALE GENOMIC DNA]</scope>
    <source>
        <strain evidence="3">301</strain>
    </source>
</reference>
<evidence type="ECO:0000313" key="3">
    <source>
        <dbReference type="Proteomes" id="UP000000383"/>
    </source>
</evidence>
<gene>
    <name evidence="2" type="ordered locus">M301_0043</name>
</gene>
<feature type="signal peptide" evidence="1">
    <location>
        <begin position="1"/>
        <end position="27"/>
    </location>
</feature>
<keyword evidence="1" id="KW-0732">Signal</keyword>
<reference evidence="2 3" key="2">
    <citation type="journal article" date="2011" name="J. Bacteriol.">
        <title>Genomes of three methylotrophs from a single niche uncover genetic and metabolic divergence of Methylophilaceae.</title>
        <authorList>
            <person name="Lapidus A."/>
            <person name="Clum A."/>
            <person name="Labutti K."/>
            <person name="Kaluzhnaya M.G."/>
            <person name="Lim S."/>
            <person name="Beck D.A."/>
            <person name="Glavina Del Rio T."/>
            <person name="Nolan M."/>
            <person name="Mavromatis K."/>
            <person name="Huntemann M."/>
            <person name="Lucas S."/>
            <person name="Lidstrom M.E."/>
            <person name="Ivanova N."/>
            <person name="Chistoserdova L."/>
        </authorList>
    </citation>
    <scope>NUCLEOTIDE SEQUENCE [LARGE SCALE GENOMIC DNA]</scope>
    <source>
        <strain evidence="2 3">301</strain>
    </source>
</reference>
<organism evidence="2 3">
    <name type="scientific">Methylotenera versatilis (strain 301)</name>
    <dbReference type="NCBI Taxonomy" id="666681"/>
    <lineage>
        <taxon>Bacteria</taxon>
        <taxon>Pseudomonadati</taxon>
        <taxon>Pseudomonadota</taxon>
        <taxon>Betaproteobacteria</taxon>
        <taxon>Nitrosomonadales</taxon>
        <taxon>Methylophilaceae</taxon>
        <taxon>Methylotenera</taxon>
    </lineage>
</organism>
<sequence length="449" mass="49799" precursor="true">MKFRILAPLLKTFFIINLVAFSAYTHAVPSFARQTGLECAACHVGAFGPQLTPHGMHFKLGGYTETDGKEGKIPVAAMLVEGFTHTNKSLTEDAQPHFGKNDNLSLQELSIFLAGRMTDHIGTFIQVTGNDFDQRFGMDNMDIRFADSKPISGKNLTYGISINNNPTIQDPFNTLSGWIFPYMASELAPGPEASPFINGALEQQVIGVSAYGFYDDHFYAELGGYKTLSRSIRNKLNVGEDGRLDGIAPYWRLTYFNDMTEQNFRVGLFGMSSRLQPEFMSGPTDNYRDIGVDAAYQYMGTKEHIFTISTSYINERRTLNNAFDGGGASHLHGTLKRFDLAGSYTYKNTYGVTAAVFDIRGNQDDTLYNNGEADSGSINGSPNSRGYILQADWTPWGKENSWGAPFANMRLGIQYTGYTKFNGAKNDYDGLGRDAKDNNTTFIFAWFAI</sequence>
<evidence type="ECO:0000256" key="1">
    <source>
        <dbReference type="SAM" id="SignalP"/>
    </source>
</evidence>
<dbReference type="Proteomes" id="UP000000383">
    <property type="component" value="Chromosome"/>
</dbReference>
<dbReference type="KEGG" id="meh:M301_0043"/>
<accession>D7DK46</accession>
<proteinExistence type="predicted"/>
<dbReference type="STRING" id="666681.M301_0043"/>
<dbReference type="eggNOG" id="ENOG502Z9G8">
    <property type="taxonomic scope" value="Bacteria"/>
</dbReference>
<dbReference type="EMBL" id="CP002056">
    <property type="protein sequence ID" value="ADI28431.1"/>
    <property type="molecule type" value="Genomic_DNA"/>
</dbReference>